<dbReference type="InterPro" id="IPR051356">
    <property type="entry name" value="SOX/SOX-like_TF"/>
</dbReference>
<evidence type="ECO:0000256" key="1">
    <source>
        <dbReference type="ARBA" id="ARBA00023125"/>
    </source>
</evidence>
<organism evidence="6 7">
    <name type="scientific">Thelephora terrestris</name>
    <dbReference type="NCBI Taxonomy" id="56493"/>
    <lineage>
        <taxon>Eukaryota</taxon>
        <taxon>Fungi</taxon>
        <taxon>Dikarya</taxon>
        <taxon>Basidiomycota</taxon>
        <taxon>Agaricomycotina</taxon>
        <taxon>Agaricomycetes</taxon>
        <taxon>Thelephorales</taxon>
        <taxon>Thelephoraceae</taxon>
        <taxon>Thelephora</taxon>
    </lineage>
</organism>
<feature type="non-terminal residue" evidence="6">
    <location>
        <position position="108"/>
    </location>
</feature>
<dbReference type="GO" id="GO:0005634">
    <property type="term" value="C:nucleus"/>
    <property type="evidence" value="ECO:0007669"/>
    <property type="project" value="UniProtKB-UniRule"/>
</dbReference>
<reference evidence="6" key="2">
    <citation type="submission" date="2020-11" db="EMBL/GenBank/DDBJ databases">
        <authorList>
            <consortium name="DOE Joint Genome Institute"/>
            <person name="Kuo A."/>
            <person name="Miyauchi S."/>
            <person name="Kiss E."/>
            <person name="Drula E."/>
            <person name="Kohler A."/>
            <person name="Sanchez-Garcia M."/>
            <person name="Andreopoulos B."/>
            <person name="Barry K.W."/>
            <person name="Bonito G."/>
            <person name="Buee M."/>
            <person name="Carver A."/>
            <person name="Chen C."/>
            <person name="Cichocki N."/>
            <person name="Clum A."/>
            <person name="Culley D."/>
            <person name="Crous P.W."/>
            <person name="Fauchery L."/>
            <person name="Girlanda M."/>
            <person name="Hayes R."/>
            <person name="Keri Z."/>
            <person name="Labutti K."/>
            <person name="Lipzen A."/>
            <person name="Lombard V."/>
            <person name="Magnuson J."/>
            <person name="Maillard F."/>
            <person name="Morin E."/>
            <person name="Murat C."/>
            <person name="Nolan M."/>
            <person name="Ohm R."/>
            <person name="Pangilinan J."/>
            <person name="Pereira M."/>
            <person name="Perotto S."/>
            <person name="Peter M."/>
            <person name="Riley R."/>
            <person name="Sitrit Y."/>
            <person name="Stielow B."/>
            <person name="Szollosi G."/>
            <person name="Zifcakova L."/>
            <person name="Stursova M."/>
            <person name="Spatafora J.W."/>
            <person name="Tedersoo L."/>
            <person name="Vaario L.-M."/>
            <person name="Yamada A."/>
            <person name="Yan M."/>
            <person name="Wang P."/>
            <person name="Xu J."/>
            <person name="Bruns T."/>
            <person name="Baldrian P."/>
            <person name="Vilgalys R."/>
            <person name="Henrissat B."/>
            <person name="Grigoriev I.V."/>
            <person name="Hibbett D."/>
            <person name="Nagy L.G."/>
            <person name="Martin F.M."/>
        </authorList>
    </citation>
    <scope>NUCLEOTIDE SEQUENCE</scope>
    <source>
        <strain evidence="6">UH-Tt-Lm1</strain>
    </source>
</reference>
<feature type="DNA-binding region" description="HMG box" evidence="3">
    <location>
        <begin position="25"/>
        <end position="105"/>
    </location>
</feature>
<dbReference type="EMBL" id="WIUZ02000004">
    <property type="protein sequence ID" value="KAF9787759.1"/>
    <property type="molecule type" value="Genomic_DNA"/>
</dbReference>
<feature type="region of interest" description="Disordered" evidence="4">
    <location>
        <begin position="1"/>
        <end position="23"/>
    </location>
</feature>
<proteinExistence type="predicted"/>
<dbReference type="Pfam" id="PF00505">
    <property type="entry name" value="HMG_box"/>
    <property type="match status" value="1"/>
</dbReference>
<dbReference type="PROSITE" id="PS50118">
    <property type="entry name" value="HMG_BOX_2"/>
    <property type="match status" value="1"/>
</dbReference>
<keyword evidence="2 3" id="KW-0539">Nucleus</keyword>
<dbReference type="SUPFAM" id="SSF47095">
    <property type="entry name" value="HMG-box"/>
    <property type="match status" value="1"/>
</dbReference>
<dbReference type="SMART" id="SM00398">
    <property type="entry name" value="HMG"/>
    <property type="match status" value="1"/>
</dbReference>
<keyword evidence="7" id="KW-1185">Reference proteome</keyword>
<sequence length="108" mass="12453">MFREEDLVPPPGTRSHAKKKPASYIPRPKNAFIIFRTMYSKWNSMLPRAQDPGNPHAQLAITDHRALSKAAGDAWRRMTEEQKAPYKELADADKAQHKINYPDYKYSP</sequence>
<evidence type="ECO:0000313" key="7">
    <source>
        <dbReference type="Proteomes" id="UP000736335"/>
    </source>
</evidence>
<protein>
    <submittedName>
        <fullName evidence="6">High mobility group box domain-containing protein</fullName>
    </submittedName>
</protein>
<accession>A0A9P6L888</accession>
<evidence type="ECO:0000256" key="2">
    <source>
        <dbReference type="ARBA" id="ARBA00023242"/>
    </source>
</evidence>
<dbReference type="Gene3D" id="1.10.30.10">
    <property type="entry name" value="High mobility group box domain"/>
    <property type="match status" value="1"/>
</dbReference>
<dbReference type="CDD" id="cd01389">
    <property type="entry name" value="HMG-box_ROX1-like"/>
    <property type="match status" value="1"/>
</dbReference>
<comment type="caution">
    <text evidence="6">The sequence shown here is derived from an EMBL/GenBank/DDBJ whole genome shotgun (WGS) entry which is preliminary data.</text>
</comment>
<evidence type="ECO:0000259" key="5">
    <source>
        <dbReference type="PROSITE" id="PS50118"/>
    </source>
</evidence>
<evidence type="ECO:0000313" key="6">
    <source>
        <dbReference type="EMBL" id="KAF9787759.1"/>
    </source>
</evidence>
<evidence type="ECO:0000256" key="4">
    <source>
        <dbReference type="SAM" id="MobiDB-lite"/>
    </source>
</evidence>
<name>A0A9P6L888_9AGAM</name>
<dbReference type="AlphaFoldDB" id="A0A9P6L888"/>
<gene>
    <name evidence="6" type="ORF">BJ322DRAFT_1001325</name>
</gene>
<dbReference type="InterPro" id="IPR009071">
    <property type="entry name" value="HMG_box_dom"/>
</dbReference>
<keyword evidence="1 3" id="KW-0238">DNA-binding</keyword>
<dbReference type="OrthoDB" id="6247875at2759"/>
<dbReference type="PANTHER" id="PTHR45789:SF2">
    <property type="entry name" value="FI18025P1"/>
    <property type="match status" value="1"/>
</dbReference>
<dbReference type="GO" id="GO:0000978">
    <property type="term" value="F:RNA polymerase II cis-regulatory region sequence-specific DNA binding"/>
    <property type="evidence" value="ECO:0007669"/>
    <property type="project" value="TreeGrafter"/>
</dbReference>
<dbReference type="Proteomes" id="UP000736335">
    <property type="component" value="Unassembled WGS sequence"/>
</dbReference>
<reference evidence="6" key="1">
    <citation type="journal article" date="2020" name="Nat. Commun.">
        <title>Large-scale genome sequencing of mycorrhizal fungi provides insights into the early evolution of symbiotic traits.</title>
        <authorList>
            <person name="Miyauchi S."/>
            <person name="Kiss E."/>
            <person name="Kuo A."/>
            <person name="Drula E."/>
            <person name="Kohler A."/>
            <person name="Sanchez-Garcia M."/>
            <person name="Morin E."/>
            <person name="Andreopoulos B."/>
            <person name="Barry K.W."/>
            <person name="Bonito G."/>
            <person name="Buee M."/>
            <person name="Carver A."/>
            <person name="Chen C."/>
            <person name="Cichocki N."/>
            <person name="Clum A."/>
            <person name="Culley D."/>
            <person name="Crous P.W."/>
            <person name="Fauchery L."/>
            <person name="Girlanda M."/>
            <person name="Hayes R.D."/>
            <person name="Keri Z."/>
            <person name="LaButti K."/>
            <person name="Lipzen A."/>
            <person name="Lombard V."/>
            <person name="Magnuson J."/>
            <person name="Maillard F."/>
            <person name="Murat C."/>
            <person name="Nolan M."/>
            <person name="Ohm R.A."/>
            <person name="Pangilinan J."/>
            <person name="Pereira M.F."/>
            <person name="Perotto S."/>
            <person name="Peter M."/>
            <person name="Pfister S."/>
            <person name="Riley R."/>
            <person name="Sitrit Y."/>
            <person name="Stielow J.B."/>
            <person name="Szollosi G."/>
            <person name="Zifcakova L."/>
            <person name="Stursova M."/>
            <person name="Spatafora J.W."/>
            <person name="Tedersoo L."/>
            <person name="Vaario L.M."/>
            <person name="Yamada A."/>
            <person name="Yan M."/>
            <person name="Wang P."/>
            <person name="Xu J."/>
            <person name="Bruns T."/>
            <person name="Baldrian P."/>
            <person name="Vilgalys R."/>
            <person name="Dunand C."/>
            <person name="Henrissat B."/>
            <person name="Grigoriev I.V."/>
            <person name="Hibbett D."/>
            <person name="Nagy L.G."/>
            <person name="Martin F.M."/>
        </authorList>
    </citation>
    <scope>NUCLEOTIDE SEQUENCE</scope>
    <source>
        <strain evidence="6">UH-Tt-Lm1</strain>
    </source>
</reference>
<evidence type="ECO:0000256" key="3">
    <source>
        <dbReference type="PROSITE-ProRule" id="PRU00267"/>
    </source>
</evidence>
<dbReference type="InterPro" id="IPR036910">
    <property type="entry name" value="HMG_box_dom_sf"/>
</dbReference>
<feature type="domain" description="HMG box" evidence="5">
    <location>
        <begin position="25"/>
        <end position="105"/>
    </location>
</feature>
<dbReference type="GO" id="GO:0000981">
    <property type="term" value="F:DNA-binding transcription factor activity, RNA polymerase II-specific"/>
    <property type="evidence" value="ECO:0007669"/>
    <property type="project" value="TreeGrafter"/>
</dbReference>
<dbReference type="PANTHER" id="PTHR45789">
    <property type="entry name" value="FI18025P1"/>
    <property type="match status" value="1"/>
</dbReference>